<evidence type="ECO:0000256" key="4">
    <source>
        <dbReference type="ARBA" id="ARBA00023163"/>
    </source>
</evidence>
<gene>
    <name evidence="7" type="ORF">SDC9_40676</name>
</gene>
<dbReference type="SUPFAM" id="SSF88659">
    <property type="entry name" value="Sigma3 and sigma4 domains of RNA polymerase sigma factors"/>
    <property type="match status" value="1"/>
</dbReference>
<proteinExistence type="inferred from homology"/>
<comment type="similarity">
    <text evidence="1">Belongs to the sigma-70 factor family. ECF subfamily.</text>
</comment>
<dbReference type="Pfam" id="PF08281">
    <property type="entry name" value="Sigma70_r4_2"/>
    <property type="match status" value="1"/>
</dbReference>
<name>A0A644VVN9_9ZZZZ</name>
<dbReference type="NCBIfam" id="TIGR02937">
    <property type="entry name" value="sigma70-ECF"/>
    <property type="match status" value="1"/>
</dbReference>
<accession>A0A644VVN9</accession>
<dbReference type="InterPro" id="IPR036388">
    <property type="entry name" value="WH-like_DNA-bd_sf"/>
</dbReference>
<comment type="caution">
    <text evidence="7">The sequence shown here is derived from an EMBL/GenBank/DDBJ whole genome shotgun (WGS) entry which is preliminary data.</text>
</comment>
<evidence type="ECO:0000256" key="3">
    <source>
        <dbReference type="ARBA" id="ARBA00023082"/>
    </source>
</evidence>
<dbReference type="NCBIfam" id="TIGR02985">
    <property type="entry name" value="Sig70_bacteroi1"/>
    <property type="match status" value="1"/>
</dbReference>
<feature type="domain" description="RNA polymerase sigma factor 70 region 4 type 2" evidence="6">
    <location>
        <begin position="152"/>
        <end position="202"/>
    </location>
</feature>
<dbReference type="InterPro" id="IPR014327">
    <property type="entry name" value="RNA_pol_sigma70_bacteroid"/>
</dbReference>
<keyword evidence="4" id="KW-0804">Transcription</keyword>
<dbReference type="InterPro" id="IPR013249">
    <property type="entry name" value="RNA_pol_sigma70_r4_t2"/>
</dbReference>
<dbReference type="SUPFAM" id="SSF88946">
    <property type="entry name" value="Sigma2 domain of RNA polymerase sigma factors"/>
    <property type="match status" value="1"/>
</dbReference>
<dbReference type="AlphaFoldDB" id="A0A644VVN9"/>
<dbReference type="InterPro" id="IPR013325">
    <property type="entry name" value="RNA_pol_sigma_r2"/>
</dbReference>
<evidence type="ECO:0000313" key="7">
    <source>
        <dbReference type="EMBL" id="MPL94522.1"/>
    </source>
</evidence>
<dbReference type="InterPro" id="IPR039425">
    <property type="entry name" value="RNA_pol_sigma-70-like"/>
</dbReference>
<dbReference type="PANTHER" id="PTHR43133:SF46">
    <property type="entry name" value="RNA POLYMERASE SIGMA-70 FACTOR ECF SUBFAMILY"/>
    <property type="match status" value="1"/>
</dbReference>
<feature type="domain" description="RNA polymerase sigma-70 region 2" evidence="5">
    <location>
        <begin position="48"/>
        <end position="109"/>
    </location>
</feature>
<protein>
    <recommendedName>
        <fullName evidence="8">RNA polymerase sigma-70 factor</fullName>
    </recommendedName>
</protein>
<evidence type="ECO:0000259" key="5">
    <source>
        <dbReference type="Pfam" id="PF04542"/>
    </source>
</evidence>
<reference evidence="7" key="1">
    <citation type="submission" date="2019-08" db="EMBL/GenBank/DDBJ databases">
        <authorList>
            <person name="Kucharzyk K."/>
            <person name="Murdoch R.W."/>
            <person name="Higgins S."/>
            <person name="Loffler F."/>
        </authorList>
    </citation>
    <scope>NUCLEOTIDE SEQUENCE</scope>
</reference>
<evidence type="ECO:0000256" key="1">
    <source>
        <dbReference type="ARBA" id="ARBA00010641"/>
    </source>
</evidence>
<dbReference type="GO" id="GO:0003677">
    <property type="term" value="F:DNA binding"/>
    <property type="evidence" value="ECO:0007669"/>
    <property type="project" value="InterPro"/>
</dbReference>
<keyword evidence="2" id="KW-0805">Transcription regulation</keyword>
<evidence type="ECO:0008006" key="8">
    <source>
        <dbReference type="Google" id="ProtNLM"/>
    </source>
</evidence>
<dbReference type="Gene3D" id="1.10.1740.10">
    <property type="match status" value="1"/>
</dbReference>
<evidence type="ECO:0000259" key="6">
    <source>
        <dbReference type="Pfam" id="PF08281"/>
    </source>
</evidence>
<dbReference type="EMBL" id="VSSQ01000431">
    <property type="protein sequence ID" value="MPL94522.1"/>
    <property type="molecule type" value="Genomic_DNA"/>
</dbReference>
<dbReference type="InterPro" id="IPR014284">
    <property type="entry name" value="RNA_pol_sigma-70_dom"/>
</dbReference>
<organism evidence="7">
    <name type="scientific">bioreactor metagenome</name>
    <dbReference type="NCBI Taxonomy" id="1076179"/>
    <lineage>
        <taxon>unclassified sequences</taxon>
        <taxon>metagenomes</taxon>
        <taxon>ecological metagenomes</taxon>
    </lineage>
</organism>
<dbReference type="InterPro" id="IPR007627">
    <property type="entry name" value="RNA_pol_sigma70_r2"/>
</dbReference>
<dbReference type="GO" id="GO:0016987">
    <property type="term" value="F:sigma factor activity"/>
    <property type="evidence" value="ECO:0007669"/>
    <property type="project" value="UniProtKB-KW"/>
</dbReference>
<dbReference type="InterPro" id="IPR013324">
    <property type="entry name" value="RNA_pol_sigma_r3/r4-like"/>
</dbReference>
<dbReference type="Pfam" id="PF04542">
    <property type="entry name" value="Sigma70_r2"/>
    <property type="match status" value="1"/>
</dbReference>
<evidence type="ECO:0000256" key="2">
    <source>
        <dbReference type="ARBA" id="ARBA00023015"/>
    </source>
</evidence>
<dbReference type="Gene3D" id="1.10.10.10">
    <property type="entry name" value="Winged helix-like DNA-binding domain superfamily/Winged helix DNA-binding domain"/>
    <property type="match status" value="1"/>
</dbReference>
<keyword evidence="3" id="KW-0731">Sigma factor</keyword>
<dbReference type="GO" id="GO:0006352">
    <property type="term" value="P:DNA-templated transcription initiation"/>
    <property type="evidence" value="ECO:0007669"/>
    <property type="project" value="InterPro"/>
</dbReference>
<sequence length="220" mass="25547">MHKIGIRCRSANEFVHLPEHSTYSGSMQTEKTNNLQAPAAASSFTEIFNQYQERFILFANSYVRNQAVAEDICMEAMLIYWEKRDSLQPGTNIPAYILTIVKNRALNHLQHMHVRLEVEDRIMDHASRELNLRISTLEACNPSDLFSTEIQEIIHDTIRTFPHQTQKVFMMSRFENLTNREIAEKLGLSIKSVEFHITKGLKVLRTNLKDYLPSWVLLVI</sequence>
<dbReference type="PANTHER" id="PTHR43133">
    <property type="entry name" value="RNA POLYMERASE ECF-TYPE SIGMA FACTO"/>
    <property type="match status" value="1"/>
</dbReference>